<evidence type="ECO:0000313" key="2">
    <source>
        <dbReference type="Proteomes" id="UP000688137"/>
    </source>
</evidence>
<dbReference type="Proteomes" id="UP000688137">
    <property type="component" value="Unassembled WGS sequence"/>
</dbReference>
<name>A0A8S1MNU9_PARPR</name>
<keyword evidence="2" id="KW-1185">Reference proteome</keyword>
<evidence type="ECO:0000313" key="1">
    <source>
        <dbReference type="EMBL" id="CAD8082138.1"/>
    </source>
</evidence>
<protein>
    <submittedName>
        <fullName evidence="1">Uncharacterized protein</fullName>
    </submittedName>
</protein>
<dbReference type="AlphaFoldDB" id="A0A8S1MNU9"/>
<proteinExistence type="predicted"/>
<dbReference type="EMBL" id="CAJJDM010000070">
    <property type="protein sequence ID" value="CAD8082138.1"/>
    <property type="molecule type" value="Genomic_DNA"/>
</dbReference>
<reference evidence="1" key="1">
    <citation type="submission" date="2021-01" db="EMBL/GenBank/DDBJ databases">
        <authorList>
            <consortium name="Genoscope - CEA"/>
            <person name="William W."/>
        </authorList>
    </citation>
    <scope>NUCLEOTIDE SEQUENCE</scope>
</reference>
<organism evidence="1 2">
    <name type="scientific">Paramecium primaurelia</name>
    <dbReference type="NCBI Taxonomy" id="5886"/>
    <lineage>
        <taxon>Eukaryota</taxon>
        <taxon>Sar</taxon>
        <taxon>Alveolata</taxon>
        <taxon>Ciliophora</taxon>
        <taxon>Intramacronucleata</taxon>
        <taxon>Oligohymenophorea</taxon>
        <taxon>Peniculida</taxon>
        <taxon>Parameciidae</taxon>
        <taxon>Paramecium</taxon>
    </lineage>
</organism>
<comment type="caution">
    <text evidence="1">The sequence shown here is derived from an EMBL/GenBank/DDBJ whole genome shotgun (WGS) entry which is preliminary data.</text>
</comment>
<gene>
    <name evidence="1" type="ORF">PPRIM_AZ9-3.1.T0670104</name>
</gene>
<sequence>MNSLTFGSNLRQIQVHCLLKHFNYVEKTFQIRWKTQNDCQMQNDIMLLNLMFFFLQACEFKLKNKIVQHIQKLNQQVEREKQKKLQD</sequence>
<accession>A0A8S1MNU9</accession>